<reference evidence="4" key="1">
    <citation type="submission" date="2022-10" db="EMBL/GenBank/DDBJ databases">
        <title>Cytochrome P450 Catalyzes Benzene Ring Formation in the Biosynthesis of Trialkyl-Substituted Aromatic Polyketides.</title>
        <authorList>
            <person name="Zhao E."/>
            <person name="Ge H."/>
        </authorList>
    </citation>
    <scope>NUCLEOTIDE SEQUENCE</scope>
    <source>
        <strain evidence="4">NA0869</strain>
    </source>
</reference>
<dbReference type="SUPFAM" id="SSF48317">
    <property type="entry name" value="Acid phosphatase/Vanadium-dependent haloperoxidase"/>
    <property type="match status" value="1"/>
</dbReference>
<dbReference type="PANTHER" id="PTHR14969">
    <property type="entry name" value="SPHINGOSINE-1-PHOSPHATE PHOSPHOHYDROLASE"/>
    <property type="match status" value="1"/>
</dbReference>
<dbReference type="CDD" id="cd03392">
    <property type="entry name" value="PAP2_like_2"/>
    <property type="match status" value="1"/>
</dbReference>
<dbReference type="SMART" id="SM00014">
    <property type="entry name" value="acidPPc"/>
    <property type="match status" value="1"/>
</dbReference>
<evidence type="ECO:0000256" key="2">
    <source>
        <dbReference type="SAM" id="Phobius"/>
    </source>
</evidence>
<keyword evidence="2" id="KW-0472">Membrane</keyword>
<accession>A0ABY6I1A8</accession>
<feature type="transmembrane region" description="Helical" evidence="2">
    <location>
        <begin position="217"/>
        <end position="234"/>
    </location>
</feature>
<keyword evidence="5" id="KW-1185">Reference proteome</keyword>
<dbReference type="Pfam" id="PF01569">
    <property type="entry name" value="PAP2"/>
    <property type="match status" value="1"/>
</dbReference>
<sequence>MSSPRSSGPVGSAHAKDTRPRPARALEPSRAAAAAPARTCAVFAGLTALLLVAVVLAWPPLLSFDRAVVDALHASAVTEPTFTHVNRVLTDWVWDPWTMRLLSAAVCGWLWLHRERLLAVWVAVTAAAGTGLQQAVKALVGRERPQWPDPVDSANYAAFPSGHAMTAVVTCGLLLWLCRRRGVTGRVWVLCVALAGVSVAGVGFTRLYLGVHWPSDVVGGWLLGGCVVALAVASHRRAALPRGD</sequence>
<dbReference type="InterPro" id="IPR036938">
    <property type="entry name" value="PAP2/HPO_sf"/>
</dbReference>
<dbReference type="EMBL" id="CP107567">
    <property type="protein sequence ID" value="UYQ60762.1"/>
    <property type="molecule type" value="Genomic_DNA"/>
</dbReference>
<feature type="transmembrane region" description="Helical" evidence="2">
    <location>
        <begin position="187"/>
        <end position="211"/>
    </location>
</feature>
<evidence type="ECO:0000256" key="1">
    <source>
        <dbReference type="SAM" id="MobiDB-lite"/>
    </source>
</evidence>
<dbReference type="Gene3D" id="1.20.144.10">
    <property type="entry name" value="Phosphatidic acid phosphatase type 2/haloperoxidase"/>
    <property type="match status" value="1"/>
</dbReference>
<keyword evidence="2" id="KW-0812">Transmembrane</keyword>
<feature type="transmembrane region" description="Helical" evidence="2">
    <location>
        <begin position="97"/>
        <end position="112"/>
    </location>
</feature>
<keyword evidence="2" id="KW-1133">Transmembrane helix</keyword>
<organism evidence="4 5">
    <name type="scientific">Streptomyces peucetius</name>
    <dbReference type="NCBI Taxonomy" id="1950"/>
    <lineage>
        <taxon>Bacteria</taxon>
        <taxon>Bacillati</taxon>
        <taxon>Actinomycetota</taxon>
        <taxon>Actinomycetes</taxon>
        <taxon>Kitasatosporales</taxon>
        <taxon>Streptomycetaceae</taxon>
        <taxon>Streptomyces</taxon>
    </lineage>
</organism>
<dbReference type="RefSeq" id="WP_264241968.1">
    <property type="nucleotide sequence ID" value="NZ_CP107567.1"/>
</dbReference>
<feature type="transmembrane region" description="Helical" evidence="2">
    <location>
        <begin position="117"/>
        <end position="136"/>
    </location>
</feature>
<dbReference type="Proteomes" id="UP001163878">
    <property type="component" value="Chromosome"/>
</dbReference>
<feature type="transmembrane region" description="Helical" evidence="2">
    <location>
        <begin position="156"/>
        <end position="178"/>
    </location>
</feature>
<evidence type="ECO:0000259" key="3">
    <source>
        <dbReference type="SMART" id="SM00014"/>
    </source>
</evidence>
<dbReference type="PANTHER" id="PTHR14969:SF13">
    <property type="entry name" value="AT30094P"/>
    <property type="match status" value="1"/>
</dbReference>
<gene>
    <name evidence="4" type="ORF">OGH68_04295</name>
</gene>
<evidence type="ECO:0000313" key="4">
    <source>
        <dbReference type="EMBL" id="UYQ60762.1"/>
    </source>
</evidence>
<protein>
    <submittedName>
        <fullName evidence="4">Phosphatase PAP2 family protein</fullName>
    </submittedName>
</protein>
<name>A0ABY6I1A8_STRPE</name>
<feature type="domain" description="Phosphatidic acid phosphatase type 2/haloperoxidase" evidence="3">
    <location>
        <begin position="116"/>
        <end position="232"/>
    </location>
</feature>
<evidence type="ECO:0000313" key="5">
    <source>
        <dbReference type="Proteomes" id="UP001163878"/>
    </source>
</evidence>
<feature type="transmembrane region" description="Helical" evidence="2">
    <location>
        <begin position="40"/>
        <end position="58"/>
    </location>
</feature>
<proteinExistence type="predicted"/>
<dbReference type="InterPro" id="IPR000326">
    <property type="entry name" value="PAP2/HPO"/>
</dbReference>
<feature type="region of interest" description="Disordered" evidence="1">
    <location>
        <begin position="1"/>
        <end position="24"/>
    </location>
</feature>